<gene>
    <name evidence="2" type="ORF">TUM3794_32530</name>
</gene>
<protein>
    <submittedName>
        <fullName evidence="2">Uncharacterized protein</fullName>
    </submittedName>
</protein>
<keyword evidence="3" id="KW-1185">Reference proteome</keyword>
<organism evidence="2 3">
    <name type="scientific">Shewanella colwelliana</name>
    <name type="common">Alteromonas colwelliana</name>
    <dbReference type="NCBI Taxonomy" id="23"/>
    <lineage>
        <taxon>Bacteria</taxon>
        <taxon>Pseudomonadati</taxon>
        <taxon>Pseudomonadota</taxon>
        <taxon>Gammaproteobacteria</taxon>
        <taxon>Alteromonadales</taxon>
        <taxon>Shewanellaceae</taxon>
        <taxon>Shewanella</taxon>
    </lineage>
</organism>
<accession>A0ABQ4PAB4</accession>
<evidence type="ECO:0000256" key="1">
    <source>
        <dbReference type="SAM" id="Phobius"/>
    </source>
</evidence>
<evidence type="ECO:0000313" key="3">
    <source>
        <dbReference type="Proteomes" id="UP000773469"/>
    </source>
</evidence>
<evidence type="ECO:0000313" key="2">
    <source>
        <dbReference type="EMBL" id="GIU44479.1"/>
    </source>
</evidence>
<dbReference type="EMBL" id="BPEU01000027">
    <property type="protein sequence ID" value="GIU44479.1"/>
    <property type="molecule type" value="Genomic_DNA"/>
</dbReference>
<sequence length="151" mass="17099">MKSKVLTWVGVGLFVILVFVAGLFSGAVLTFQMNGASYTKEHVDNGRFFLYALKRLEEKKDVDGAISTLRNSLFAKVATVGIQLELPTNSRDKELIESFYFEVIDYLNEHGGLYDTYQVIEDGKTVDKQSAYSMLLQEFAKKHNKKINKDT</sequence>
<dbReference type="Proteomes" id="UP000773469">
    <property type="component" value="Unassembled WGS sequence"/>
</dbReference>
<name>A0ABQ4PAB4_SHECO</name>
<feature type="transmembrane region" description="Helical" evidence="1">
    <location>
        <begin position="6"/>
        <end position="31"/>
    </location>
</feature>
<comment type="caution">
    <text evidence="2">The sequence shown here is derived from an EMBL/GenBank/DDBJ whole genome shotgun (WGS) entry which is preliminary data.</text>
</comment>
<keyword evidence="1" id="KW-0472">Membrane</keyword>
<proteinExistence type="predicted"/>
<reference evidence="2 3" key="1">
    <citation type="submission" date="2021-05" db="EMBL/GenBank/DDBJ databases">
        <title>Molecular characterization for Shewanella algae harboring chromosomal blaOXA-55-like strains isolated from clinical and environment sample.</title>
        <authorList>
            <person name="Ohama Y."/>
            <person name="Aoki K."/>
            <person name="Harada S."/>
            <person name="Moriya K."/>
            <person name="Ishii Y."/>
            <person name="Tateda K."/>
        </authorList>
    </citation>
    <scope>NUCLEOTIDE SEQUENCE [LARGE SCALE GENOMIC DNA]</scope>
    <source>
        <strain evidence="2 3">MBTL60-118</strain>
    </source>
</reference>
<dbReference type="RefSeq" id="WP_220757399.1">
    <property type="nucleotide sequence ID" value="NZ_BPEU01000027.1"/>
</dbReference>
<keyword evidence="1" id="KW-1133">Transmembrane helix</keyword>
<keyword evidence="1" id="KW-0812">Transmembrane</keyword>